<dbReference type="OrthoDB" id="1645289at2759"/>
<evidence type="ECO:0000313" key="2">
    <source>
        <dbReference type="EMBL" id="RDY03255.1"/>
    </source>
</evidence>
<name>A0A371HKC9_MUCPR</name>
<evidence type="ECO:0000313" key="3">
    <source>
        <dbReference type="Proteomes" id="UP000257109"/>
    </source>
</evidence>
<protein>
    <submittedName>
        <fullName evidence="2">Uncharacterized protein</fullName>
    </submittedName>
</protein>
<accession>A0A371HKC9</accession>
<organism evidence="2 3">
    <name type="scientific">Mucuna pruriens</name>
    <name type="common">Velvet bean</name>
    <name type="synonym">Dolichos pruriens</name>
    <dbReference type="NCBI Taxonomy" id="157652"/>
    <lineage>
        <taxon>Eukaryota</taxon>
        <taxon>Viridiplantae</taxon>
        <taxon>Streptophyta</taxon>
        <taxon>Embryophyta</taxon>
        <taxon>Tracheophyta</taxon>
        <taxon>Spermatophyta</taxon>
        <taxon>Magnoliopsida</taxon>
        <taxon>eudicotyledons</taxon>
        <taxon>Gunneridae</taxon>
        <taxon>Pentapetalae</taxon>
        <taxon>rosids</taxon>
        <taxon>fabids</taxon>
        <taxon>Fabales</taxon>
        <taxon>Fabaceae</taxon>
        <taxon>Papilionoideae</taxon>
        <taxon>50 kb inversion clade</taxon>
        <taxon>NPAAA clade</taxon>
        <taxon>indigoferoid/millettioid clade</taxon>
        <taxon>Phaseoleae</taxon>
        <taxon>Mucuna</taxon>
    </lineage>
</organism>
<comment type="caution">
    <text evidence="2">The sequence shown here is derived from an EMBL/GenBank/DDBJ whole genome shotgun (WGS) entry which is preliminary data.</text>
</comment>
<dbReference type="EMBL" id="QJKJ01002345">
    <property type="protein sequence ID" value="RDY03255.1"/>
    <property type="molecule type" value="Genomic_DNA"/>
</dbReference>
<proteinExistence type="predicted"/>
<reference evidence="2" key="1">
    <citation type="submission" date="2018-05" db="EMBL/GenBank/DDBJ databases">
        <title>Draft genome of Mucuna pruriens seed.</title>
        <authorList>
            <person name="Nnadi N.E."/>
            <person name="Vos R."/>
            <person name="Hasami M.H."/>
            <person name="Devisetty U.K."/>
            <person name="Aguiy J.C."/>
        </authorList>
    </citation>
    <scope>NUCLEOTIDE SEQUENCE [LARGE SCALE GENOMIC DNA]</scope>
    <source>
        <strain evidence="2">JCA_2017</strain>
    </source>
</reference>
<gene>
    <name evidence="2" type="ORF">CR513_13189</name>
</gene>
<keyword evidence="1" id="KW-0472">Membrane</keyword>
<keyword evidence="1" id="KW-1133">Transmembrane helix</keyword>
<dbReference type="Proteomes" id="UP000257109">
    <property type="component" value="Unassembled WGS sequence"/>
</dbReference>
<dbReference type="AlphaFoldDB" id="A0A371HKC9"/>
<sequence>MHPYSLCVTPIQKGVKLFKIQCHQNDIEIIEIERVLYASIVESLICSSSLYFPSIAFVVNALGRYLSNLGLGHWKVVKRGVISRKCLINSYIYLYYEGIICCFVVRPLVEL</sequence>
<feature type="transmembrane region" description="Helical" evidence="1">
    <location>
        <begin position="50"/>
        <end position="71"/>
    </location>
</feature>
<keyword evidence="3" id="KW-1185">Reference proteome</keyword>
<feature type="non-terminal residue" evidence="2">
    <location>
        <position position="1"/>
    </location>
</feature>
<feature type="transmembrane region" description="Helical" evidence="1">
    <location>
        <begin position="92"/>
        <end position="109"/>
    </location>
</feature>
<keyword evidence="1" id="KW-0812">Transmembrane</keyword>
<evidence type="ECO:0000256" key="1">
    <source>
        <dbReference type="SAM" id="Phobius"/>
    </source>
</evidence>